<evidence type="ECO:0000313" key="2">
    <source>
        <dbReference type="EMBL" id="BCM25925.1"/>
    </source>
</evidence>
<dbReference type="PROSITE" id="PS51819">
    <property type="entry name" value="VOC"/>
    <property type="match status" value="1"/>
</dbReference>
<reference evidence="2" key="1">
    <citation type="journal article" date="2021" name="Arch. Microbiol.">
        <title>Methyloradius palustris gen. nov., sp. nov., a methanol-oxidizing bacterium isolated from snow.</title>
        <authorList>
            <person name="Miyadera T."/>
            <person name="Kojima H."/>
            <person name="Fukui M."/>
        </authorList>
    </citation>
    <scope>NUCLEOTIDE SEQUENCE</scope>
    <source>
        <strain evidence="2">Zm11</strain>
    </source>
</reference>
<evidence type="ECO:0000259" key="1">
    <source>
        <dbReference type="PROSITE" id="PS51819"/>
    </source>
</evidence>
<gene>
    <name evidence="2" type="ORF">ZMTM_21840</name>
</gene>
<evidence type="ECO:0000313" key="3">
    <source>
        <dbReference type="Proteomes" id="UP000826722"/>
    </source>
</evidence>
<feature type="domain" description="VOC" evidence="1">
    <location>
        <begin position="5"/>
        <end position="125"/>
    </location>
</feature>
<dbReference type="InterPro" id="IPR004360">
    <property type="entry name" value="Glyas_Fos-R_dOase_dom"/>
</dbReference>
<dbReference type="PANTHER" id="PTHR46142">
    <property type="match status" value="1"/>
</dbReference>
<keyword evidence="3" id="KW-1185">Reference proteome</keyword>
<dbReference type="EMBL" id="AP024110">
    <property type="protein sequence ID" value="BCM25925.1"/>
    <property type="molecule type" value="Genomic_DNA"/>
</dbReference>
<dbReference type="PANTHER" id="PTHR46142:SF3">
    <property type="entry name" value="F18B13.24 PROTEIN"/>
    <property type="match status" value="1"/>
</dbReference>
<proteinExistence type="predicted"/>
<organism evidence="2 3">
    <name type="scientific">Methyloradius palustris</name>
    <dbReference type="NCBI Taxonomy" id="2778876"/>
    <lineage>
        <taxon>Bacteria</taxon>
        <taxon>Pseudomonadati</taxon>
        <taxon>Pseudomonadota</taxon>
        <taxon>Betaproteobacteria</taxon>
        <taxon>Nitrosomonadales</taxon>
        <taxon>Methylophilaceae</taxon>
        <taxon>Methyloradius</taxon>
    </lineage>
</organism>
<dbReference type="InterPro" id="IPR037523">
    <property type="entry name" value="VOC_core"/>
</dbReference>
<dbReference type="Gene3D" id="3.10.180.10">
    <property type="entry name" value="2,3-Dihydroxybiphenyl 1,2-Dioxygenase, domain 1"/>
    <property type="match status" value="1"/>
</dbReference>
<dbReference type="InterPro" id="IPR029068">
    <property type="entry name" value="Glyas_Bleomycin-R_OHBP_Dase"/>
</dbReference>
<dbReference type="Proteomes" id="UP000826722">
    <property type="component" value="Chromosome"/>
</dbReference>
<protein>
    <submittedName>
        <fullName evidence="2">Diguanylate cyclase</fullName>
    </submittedName>
</protein>
<dbReference type="RefSeq" id="WP_221763967.1">
    <property type="nucleotide sequence ID" value="NZ_AP024110.1"/>
</dbReference>
<name>A0A8D5G203_9PROT</name>
<dbReference type="SUPFAM" id="SSF54593">
    <property type="entry name" value="Glyoxalase/Bleomycin resistance protein/Dihydroxybiphenyl dioxygenase"/>
    <property type="match status" value="1"/>
</dbReference>
<dbReference type="AlphaFoldDB" id="A0A8D5G203"/>
<accession>A0A8D5G203</accession>
<dbReference type="KEGG" id="mpau:ZMTM_21840"/>
<sequence length="129" mass="14600">MAVSGFNHYNIRAPRALLEQLRDFYCDVVGLELGERPALRSFGYWLYASGKDVLHLSEAKDGEVRLTDVQTTFDHVAFTCTDYAATETLLAKRGIEFTSRVIEATHVRQIFFRDPAGNGVEFNFAIDTF</sequence>
<dbReference type="Pfam" id="PF00903">
    <property type="entry name" value="Glyoxalase"/>
    <property type="match status" value="1"/>
</dbReference>